<sequence>MDRKILFGILAATLIAVSLAIMLPGGKAPDAEPKLPWRISLDALGNSRVFGLTLGKSTLADARHLLRDEGKVSLFISKGEAPVLEAYFERMALSGLKADFVFVLEADESQLQGFYERGARIARTTEMTSKVDLAFEDMQQVAQLPIKLINYIPVTNLDEALIRSRFGEPDSQIPEGDSGVMHWIYPAQGLSISLNPEGKEVLQYTNPAEVEALIESIKNNAAQPSS</sequence>
<protein>
    <submittedName>
        <fullName evidence="1">Uncharacterized protein</fullName>
    </submittedName>
</protein>
<accession>A0A0T5Z267</accession>
<keyword evidence="4" id="KW-1185">Reference proteome</keyword>
<dbReference type="RefSeq" id="WP_057957187.1">
    <property type="nucleotide sequence ID" value="NZ_KQ557010.1"/>
</dbReference>
<gene>
    <name evidence="1" type="ORF">Ga0074115_1545</name>
    <name evidence="2" type="ORF">Ga0076813_15631</name>
</gene>
<comment type="caution">
    <text evidence="1">The sequence shown here is derived from an EMBL/GenBank/DDBJ whole genome shotgun (WGS) entry which is preliminary data.</text>
</comment>
<dbReference type="EMBL" id="LDXT01000043">
    <property type="protein sequence ID" value="KRT56549.1"/>
    <property type="molecule type" value="Genomic_DNA"/>
</dbReference>
<dbReference type="Proteomes" id="UP000051634">
    <property type="component" value="Unassembled WGS sequence"/>
</dbReference>
<dbReference type="OrthoDB" id="7057085at2"/>
<dbReference type="STRING" id="54398.Ga0074115_1545"/>
<evidence type="ECO:0000313" key="1">
    <source>
        <dbReference type="EMBL" id="KRT56549.1"/>
    </source>
</evidence>
<evidence type="ECO:0000313" key="4">
    <source>
        <dbReference type="Proteomes" id="UP000051634"/>
    </source>
</evidence>
<dbReference type="AlphaFoldDB" id="A0A0T5Z267"/>
<organism evidence="1 4">
    <name type="scientific">endosymbiont of Ridgeia piscesae</name>
    <dbReference type="NCBI Taxonomy" id="54398"/>
    <lineage>
        <taxon>Bacteria</taxon>
        <taxon>Pseudomonadati</taxon>
        <taxon>Pseudomonadota</taxon>
        <taxon>Gammaproteobacteria</taxon>
        <taxon>sulfur-oxidizing symbionts</taxon>
    </lineage>
</organism>
<proteinExistence type="predicted"/>
<dbReference type="EMBL" id="LMXI01000131">
    <property type="protein sequence ID" value="KRT59568.1"/>
    <property type="molecule type" value="Genomic_DNA"/>
</dbReference>
<dbReference type="Proteomes" id="UP000051276">
    <property type="component" value="Unassembled WGS sequence"/>
</dbReference>
<evidence type="ECO:0000313" key="2">
    <source>
        <dbReference type="EMBL" id="KRT59568.1"/>
    </source>
</evidence>
<reference evidence="3 4" key="1">
    <citation type="submission" date="2015-11" db="EMBL/GenBank/DDBJ databases">
        <title>The genome of Candidatus Endoriftia persephone in Ridgeia piscesae and population structure of the North Eastern Pacific vestimentiferan symbionts.</title>
        <authorList>
            <person name="Perez M."/>
            <person name="Juniper K.S."/>
        </authorList>
    </citation>
    <scope>NUCLEOTIDE SEQUENCE [LARGE SCALE GENOMIC DNA]</scope>
    <source>
        <strain evidence="2">Ind10</strain>
        <strain evidence="1">Ind11</strain>
    </source>
</reference>
<name>A0A0T5Z267_9GAMM</name>
<evidence type="ECO:0000313" key="3">
    <source>
        <dbReference type="Proteomes" id="UP000051276"/>
    </source>
</evidence>